<geneLocation type="plasmid" evidence="8 9">
    <name>unnamed1</name>
</geneLocation>
<dbReference type="InterPro" id="IPR016047">
    <property type="entry name" value="M23ase_b-sheet_dom"/>
</dbReference>
<feature type="domain" description="NlpC/P60" evidence="7">
    <location>
        <begin position="648"/>
        <end position="772"/>
    </location>
</feature>
<evidence type="ECO:0000313" key="9">
    <source>
        <dbReference type="Proteomes" id="UP000501452"/>
    </source>
</evidence>
<keyword evidence="2" id="KW-0645">Protease</keyword>
<dbReference type="InterPro" id="IPR023346">
    <property type="entry name" value="Lysozyme-like_dom_sf"/>
</dbReference>
<organism evidence="8 9">
    <name type="scientific">Rubrobacter tropicus</name>
    <dbReference type="NCBI Taxonomy" id="2653851"/>
    <lineage>
        <taxon>Bacteria</taxon>
        <taxon>Bacillati</taxon>
        <taxon>Actinomycetota</taxon>
        <taxon>Rubrobacteria</taxon>
        <taxon>Rubrobacterales</taxon>
        <taxon>Rubrobacteraceae</taxon>
        <taxon>Rubrobacter</taxon>
    </lineage>
</organism>
<feature type="region of interest" description="Disordered" evidence="5">
    <location>
        <begin position="205"/>
        <end position="282"/>
    </location>
</feature>
<dbReference type="GO" id="GO:0006508">
    <property type="term" value="P:proteolysis"/>
    <property type="evidence" value="ECO:0007669"/>
    <property type="project" value="UniProtKB-KW"/>
</dbReference>
<dbReference type="RefSeq" id="WP_166180895.1">
    <property type="nucleotide sequence ID" value="NZ_CP045120.1"/>
</dbReference>
<keyword evidence="4" id="KW-0788">Thiol protease</keyword>
<dbReference type="InterPro" id="IPR011055">
    <property type="entry name" value="Dup_hybrid_motif"/>
</dbReference>
<reference evidence="8 9" key="1">
    <citation type="submission" date="2019-10" db="EMBL/GenBank/DDBJ databases">
        <title>Rubrobacter sp nov SCSIO 52090 isolated from a deep-sea sediment in the South China Sea.</title>
        <authorList>
            <person name="Chen R.W."/>
        </authorList>
    </citation>
    <scope>NUCLEOTIDE SEQUENCE [LARGE SCALE GENOMIC DNA]</scope>
    <source>
        <strain evidence="8 9">SCSIO 52909</strain>
        <plasmid evidence="8 9">unnamed1</plasmid>
    </source>
</reference>
<evidence type="ECO:0000256" key="5">
    <source>
        <dbReference type="SAM" id="MobiDB-lite"/>
    </source>
</evidence>
<keyword evidence="6" id="KW-0812">Transmembrane</keyword>
<dbReference type="CDD" id="cd12797">
    <property type="entry name" value="M23_peptidase"/>
    <property type="match status" value="1"/>
</dbReference>
<evidence type="ECO:0000313" key="8">
    <source>
        <dbReference type="EMBL" id="QIN85515.1"/>
    </source>
</evidence>
<keyword evidence="3" id="KW-0378">Hydrolase</keyword>
<evidence type="ECO:0000256" key="1">
    <source>
        <dbReference type="ARBA" id="ARBA00007074"/>
    </source>
</evidence>
<dbReference type="SUPFAM" id="SSF54001">
    <property type="entry name" value="Cysteine proteinases"/>
    <property type="match status" value="1"/>
</dbReference>
<dbReference type="Gene3D" id="3.40.390.10">
    <property type="entry name" value="Collagenase (Catalytic Domain)"/>
    <property type="match status" value="1"/>
</dbReference>
<gene>
    <name evidence="8" type="ORF">GBA63_21660</name>
</gene>
<feature type="region of interest" description="Disordered" evidence="5">
    <location>
        <begin position="53"/>
        <end position="72"/>
    </location>
</feature>
<feature type="region of interest" description="Disordered" evidence="5">
    <location>
        <begin position="453"/>
        <end position="485"/>
    </location>
</feature>
<dbReference type="GO" id="GO:0008234">
    <property type="term" value="F:cysteine-type peptidase activity"/>
    <property type="evidence" value="ECO:0007669"/>
    <property type="project" value="UniProtKB-KW"/>
</dbReference>
<feature type="compositionally biased region" description="Low complexity" evidence="5">
    <location>
        <begin position="223"/>
        <end position="234"/>
    </location>
</feature>
<dbReference type="GO" id="GO:0008237">
    <property type="term" value="F:metallopeptidase activity"/>
    <property type="evidence" value="ECO:0007669"/>
    <property type="project" value="InterPro"/>
</dbReference>
<dbReference type="EMBL" id="CP045120">
    <property type="protein sequence ID" value="QIN85515.1"/>
    <property type="molecule type" value="Genomic_DNA"/>
</dbReference>
<dbReference type="Proteomes" id="UP000501452">
    <property type="component" value="Plasmid unnamed1"/>
</dbReference>
<dbReference type="InterPro" id="IPR024079">
    <property type="entry name" value="MetalloPept_cat_dom_sf"/>
</dbReference>
<dbReference type="CDD" id="cd13399">
    <property type="entry name" value="Slt35-like"/>
    <property type="match status" value="1"/>
</dbReference>
<feature type="region of interest" description="Disordered" evidence="5">
    <location>
        <begin position="620"/>
        <end position="653"/>
    </location>
</feature>
<dbReference type="Gene3D" id="1.10.530.10">
    <property type="match status" value="1"/>
</dbReference>
<dbReference type="Pfam" id="PF13406">
    <property type="entry name" value="SLT_2"/>
    <property type="match status" value="1"/>
</dbReference>
<keyword evidence="6" id="KW-1133">Transmembrane helix</keyword>
<dbReference type="PROSITE" id="PS51935">
    <property type="entry name" value="NLPC_P60"/>
    <property type="match status" value="1"/>
</dbReference>
<feature type="compositionally biased region" description="Low complexity" evidence="5">
    <location>
        <begin position="241"/>
        <end position="266"/>
    </location>
</feature>
<proteinExistence type="inferred from homology"/>
<dbReference type="Gene3D" id="2.70.70.10">
    <property type="entry name" value="Glucose Permease (Domain IIA)"/>
    <property type="match status" value="1"/>
</dbReference>
<dbReference type="SUPFAM" id="SSF53955">
    <property type="entry name" value="Lysozyme-like"/>
    <property type="match status" value="1"/>
</dbReference>
<dbReference type="InterPro" id="IPR038765">
    <property type="entry name" value="Papain-like_cys_pep_sf"/>
</dbReference>
<dbReference type="InterPro" id="IPR000064">
    <property type="entry name" value="NLP_P60_dom"/>
</dbReference>
<keyword evidence="6" id="KW-0472">Membrane</keyword>
<dbReference type="PANTHER" id="PTHR47359:SF3">
    <property type="entry name" value="NLP_P60 DOMAIN-CONTAINING PROTEIN-RELATED"/>
    <property type="match status" value="1"/>
</dbReference>
<dbReference type="Gene3D" id="3.90.1720.10">
    <property type="entry name" value="endopeptidase domain like (from Nostoc punctiforme)"/>
    <property type="match status" value="1"/>
</dbReference>
<evidence type="ECO:0000256" key="4">
    <source>
        <dbReference type="ARBA" id="ARBA00022807"/>
    </source>
</evidence>
<dbReference type="SUPFAM" id="SSF55486">
    <property type="entry name" value="Metalloproteases ('zincins'), catalytic domain"/>
    <property type="match status" value="1"/>
</dbReference>
<dbReference type="KEGG" id="rub:GBA63_21660"/>
<dbReference type="SUPFAM" id="SSF51261">
    <property type="entry name" value="Duplicated hybrid motif"/>
    <property type="match status" value="1"/>
</dbReference>
<accession>A0A6G8QG97</accession>
<evidence type="ECO:0000256" key="3">
    <source>
        <dbReference type="ARBA" id="ARBA00022801"/>
    </source>
</evidence>
<protein>
    <submittedName>
        <fullName evidence="8">Peptidoglycan DD-metalloendopeptidase family protein</fullName>
    </submittedName>
</protein>
<evidence type="ECO:0000259" key="7">
    <source>
        <dbReference type="PROSITE" id="PS51935"/>
    </source>
</evidence>
<dbReference type="InterPro" id="IPR051794">
    <property type="entry name" value="PG_Endopeptidase_C40"/>
</dbReference>
<feature type="compositionally biased region" description="Polar residues" evidence="5">
    <location>
        <begin position="53"/>
        <end position="68"/>
    </location>
</feature>
<keyword evidence="9" id="KW-1185">Reference proteome</keyword>
<feature type="compositionally biased region" description="Gly residues" evidence="5">
    <location>
        <begin position="635"/>
        <end position="650"/>
    </location>
</feature>
<keyword evidence="8" id="KW-0614">Plasmid</keyword>
<feature type="transmembrane region" description="Helical" evidence="6">
    <location>
        <begin position="19"/>
        <end position="42"/>
    </location>
</feature>
<evidence type="ECO:0000256" key="6">
    <source>
        <dbReference type="SAM" id="Phobius"/>
    </source>
</evidence>
<sequence length="772" mass="79380">MHPAGVAIAVLRNRKARTLLLAILAGLTIAIAIVVVAVVASLQAVLAAQCPVTDTETSGPGTSTYESQEPSKEALADIPANYLEVYRAAAEEYGLDWAFLAAVGKQETDHGEGGKEYTCINSSVGAQGPMQFMPETWASEGLDGNGDGKADPCQYEDAIFSAASYFTNLGAPEDYHGALCSYYGACADANADYANEVLAQAEEYRAAEENGSGAKPAAEEQRPAPSDRSSAASPRGPPEAPSGESAAASPAASPEASAAAASPAAAGEGGGSGVPPNGWDNVDEDREIDYVLETSYASYFEDAAAEWNELGGVETHPSESASDTDLVVTDGYVGGAMAKTFSHGEITFDPSHMDGATENAKLAAAGHELGHALGFPHNEAESVLNSPIVVNGEDNVTAPTAYDEQEYSKVWGSGGGDSSPGDGEVQTGAVFPCRSSSWTPTPTTGARRVRAVAATRGPTSLSTRAPPSTPLTDGVVQETDGSSASHYSEVGGYNIMVKATESVGPIEEGDLLYYAHMKPPGPSVEPGQEVSAGDQIGAVGSTGYGPEVTEGEMEQHLHFGWYTNSDSRAETDAGAMNPYPLLEWLKENGGTADNSDDLAPSPTDAPAYCTSPLARLFGFFTGGGGDSSGTETPPSGGGSPDGGSTSGSGDGQAAVEEAKKYLGVPYVLAGPEGCIPGEQMDCTCLTTTAFEQFGVTLPDDPGQVPSYGEKVTGEPQAGDIHVWGDPGDGTGGHVAIDMGDGNIIHANMVTMDVAIAPMYDSPDYLGAWRIVE</sequence>
<dbReference type="PANTHER" id="PTHR47359">
    <property type="entry name" value="PEPTIDOGLYCAN DL-ENDOPEPTIDASE CWLO"/>
    <property type="match status" value="1"/>
</dbReference>
<comment type="similarity">
    <text evidence="1">Belongs to the peptidase C40 family.</text>
</comment>
<dbReference type="AlphaFoldDB" id="A0A6G8QG97"/>
<dbReference type="Pfam" id="PF01551">
    <property type="entry name" value="Peptidase_M23"/>
    <property type="match status" value="1"/>
</dbReference>
<dbReference type="InterPro" id="IPR031304">
    <property type="entry name" value="SLT_2"/>
</dbReference>
<dbReference type="Pfam" id="PF00877">
    <property type="entry name" value="NLPC_P60"/>
    <property type="match status" value="1"/>
</dbReference>
<name>A0A6G8QG97_9ACTN</name>
<evidence type="ECO:0000256" key="2">
    <source>
        <dbReference type="ARBA" id="ARBA00022670"/>
    </source>
</evidence>